<proteinExistence type="predicted"/>
<evidence type="ECO:0000313" key="1">
    <source>
        <dbReference type="EMBL" id="EBP4060726.1"/>
    </source>
</evidence>
<accession>A0A5U3G5H0</accession>
<dbReference type="EMBL" id="AAGLQK010000048">
    <property type="protein sequence ID" value="EBP4060726.1"/>
    <property type="molecule type" value="Genomic_DNA"/>
</dbReference>
<protein>
    <submittedName>
        <fullName evidence="1">DNA-binding protein</fullName>
    </submittedName>
</protein>
<dbReference type="GO" id="GO:0003677">
    <property type="term" value="F:DNA binding"/>
    <property type="evidence" value="ECO:0007669"/>
    <property type="project" value="UniProtKB-KW"/>
</dbReference>
<organism evidence="1">
    <name type="scientific">Salmonella enterica I</name>
    <dbReference type="NCBI Taxonomy" id="59201"/>
    <lineage>
        <taxon>Bacteria</taxon>
        <taxon>Pseudomonadati</taxon>
        <taxon>Pseudomonadota</taxon>
        <taxon>Gammaproteobacteria</taxon>
        <taxon>Enterobacterales</taxon>
        <taxon>Enterobacteriaceae</taxon>
        <taxon>Salmonella</taxon>
    </lineage>
</organism>
<keyword evidence="1" id="KW-0238">DNA-binding</keyword>
<comment type="caution">
    <text evidence="1">The sequence shown here is derived from an EMBL/GenBank/DDBJ whole genome shotgun (WGS) entry which is preliminary data.</text>
</comment>
<reference evidence="1" key="1">
    <citation type="submission" date="2018-07" db="EMBL/GenBank/DDBJ databases">
        <authorList>
            <consortium name="GenomeTrakr network: Whole genome sequencing for foodborne pathogen traceback"/>
        </authorList>
    </citation>
    <scope>NUCLEOTIDE SEQUENCE</scope>
    <source>
        <strain evidence="1">MDH-2013-00175</strain>
    </source>
</reference>
<dbReference type="AlphaFoldDB" id="A0A5U3G5H0"/>
<name>A0A5U3G5H0_SALET</name>
<sequence>MTHREIAEVVKSRPDNVKVSIERLAERGVIQLPATKVLEEISNLGLPIKRECYVFEGEQGRRDSIVVVAQLCPEFTAQIVDRWQELEKEKEQAQIPATPAPIMSAPVIQVNDGIVQLARVIAEATASATMKAMAGVITLPSYQTETAAPAYTRQPEGEYVPVSKAAWETGLSDSACRKLIGFFKVPVRSNGGLRGLLVNLPEMKKAAERLLRESTAPEGKRKRWSHPQFGNFTCYADLI</sequence>
<gene>
    <name evidence="1" type="ORF">Z599_23910</name>
</gene>